<evidence type="ECO:0000313" key="1">
    <source>
        <dbReference type="EMBL" id="MFC3673210.1"/>
    </source>
</evidence>
<dbReference type="RefSeq" id="WP_191325302.1">
    <property type="nucleotide sequence ID" value="NZ_BMZP01000016.1"/>
</dbReference>
<name>A0ABV7V7V9_9SPHN</name>
<organism evidence="1 2">
    <name type="scientific">Novosphingobium pokkalii</name>
    <dbReference type="NCBI Taxonomy" id="1770194"/>
    <lineage>
        <taxon>Bacteria</taxon>
        <taxon>Pseudomonadati</taxon>
        <taxon>Pseudomonadota</taxon>
        <taxon>Alphaproteobacteria</taxon>
        <taxon>Sphingomonadales</taxon>
        <taxon>Sphingomonadaceae</taxon>
        <taxon>Novosphingobium</taxon>
    </lineage>
</organism>
<proteinExistence type="predicted"/>
<dbReference type="Proteomes" id="UP001595683">
    <property type="component" value="Unassembled WGS sequence"/>
</dbReference>
<accession>A0ABV7V7V9</accession>
<keyword evidence="2" id="KW-1185">Reference proteome</keyword>
<gene>
    <name evidence="1" type="ORF">ACFOOT_17450</name>
</gene>
<evidence type="ECO:0000313" key="2">
    <source>
        <dbReference type="Proteomes" id="UP001595683"/>
    </source>
</evidence>
<protein>
    <submittedName>
        <fullName evidence="1">Uncharacterized protein</fullName>
    </submittedName>
</protein>
<comment type="caution">
    <text evidence="1">The sequence shown here is derived from an EMBL/GenBank/DDBJ whole genome shotgun (WGS) entry which is preliminary data.</text>
</comment>
<dbReference type="EMBL" id="JBHRYE010000039">
    <property type="protein sequence ID" value="MFC3673210.1"/>
    <property type="molecule type" value="Genomic_DNA"/>
</dbReference>
<reference evidence="2" key="1">
    <citation type="journal article" date="2019" name="Int. J. Syst. Evol. Microbiol.">
        <title>The Global Catalogue of Microorganisms (GCM) 10K type strain sequencing project: providing services to taxonomists for standard genome sequencing and annotation.</title>
        <authorList>
            <consortium name="The Broad Institute Genomics Platform"/>
            <consortium name="The Broad Institute Genome Sequencing Center for Infectious Disease"/>
            <person name="Wu L."/>
            <person name="Ma J."/>
        </authorList>
    </citation>
    <scope>NUCLEOTIDE SEQUENCE [LARGE SCALE GENOMIC DNA]</scope>
    <source>
        <strain evidence="2">KCTC 42224</strain>
    </source>
</reference>
<sequence>MTASLALTRLSRLIAASHSWETARAFKAYVPGEDDMAVMASRAQDVLKVMAGKDVTAPMLNAAYAVHLGRALTAPIIVVEGTLSVAGEAMAQDHGWVMIGPWVADMALFSRAYAPDAPPRLATHVLRAFGPGKGLFCEAWRRTARLGLGYEPRRVLAEAEVTALVGEATAAIRSVA</sequence>